<dbReference type="GO" id="GO:0016829">
    <property type="term" value="F:lyase activity"/>
    <property type="evidence" value="ECO:0007669"/>
    <property type="project" value="UniProtKB-KW"/>
</dbReference>
<comment type="similarity">
    <text evidence="1">Belongs to the D-glutamate cyclase family.</text>
</comment>
<dbReference type="Pfam" id="PF07286">
    <property type="entry name" value="D-Glu_cyclase"/>
    <property type="match status" value="1"/>
</dbReference>
<keyword evidence="4" id="KW-1185">Reference proteome</keyword>
<dbReference type="OrthoDB" id="10262538at2759"/>
<dbReference type="STRING" id="1344416.A0A138ZXS9"/>
<name>A0A138ZXS9_GONPJ</name>
<evidence type="ECO:0000256" key="2">
    <source>
        <dbReference type="ARBA" id="ARBA00023239"/>
    </source>
</evidence>
<dbReference type="Proteomes" id="UP000070544">
    <property type="component" value="Unassembled WGS sequence"/>
</dbReference>
<evidence type="ECO:0000256" key="1">
    <source>
        <dbReference type="ARBA" id="ARBA00007896"/>
    </source>
</evidence>
<dbReference type="EMBL" id="KQ965871">
    <property type="protein sequence ID" value="KXS09307.1"/>
    <property type="molecule type" value="Genomic_DNA"/>
</dbReference>
<dbReference type="PANTHER" id="PTHR32022:SF10">
    <property type="entry name" value="D-GLUTAMATE CYCLASE, MITOCHONDRIAL"/>
    <property type="match status" value="1"/>
</dbReference>
<keyword evidence="2" id="KW-0456">Lyase</keyword>
<dbReference type="InterPro" id="IPR009906">
    <property type="entry name" value="D-Glu_cyclase"/>
</dbReference>
<reference evidence="3 4" key="1">
    <citation type="journal article" date="2015" name="Genome Biol. Evol.">
        <title>Phylogenomic analyses indicate that early fungi evolved digesting cell walls of algal ancestors of land plants.</title>
        <authorList>
            <person name="Chang Y."/>
            <person name="Wang S."/>
            <person name="Sekimoto S."/>
            <person name="Aerts A.L."/>
            <person name="Choi C."/>
            <person name="Clum A."/>
            <person name="LaButti K.M."/>
            <person name="Lindquist E.A."/>
            <person name="Yee Ngan C."/>
            <person name="Ohm R.A."/>
            <person name="Salamov A.A."/>
            <person name="Grigoriev I.V."/>
            <person name="Spatafora J.W."/>
            <person name="Berbee M.L."/>
        </authorList>
    </citation>
    <scope>NUCLEOTIDE SEQUENCE [LARGE SCALE GENOMIC DNA]</scope>
    <source>
        <strain evidence="3 4">JEL478</strain>
    </source>
</reference>
<organism evidence="3 4">
    <name type="scientific">Gonapodya prolifera (strain JEL478)</name>
    <name type="common">Monoblepharis prolifera</name>
    <dbReference type="NCBI Taxonomy" id="1344416"/>
    <lineage>
        <taxon>Eukaryota</taxon>
        <taxon>Fungi</taxon>
        <taxon>Fungi incertae sedis</taxon>
        <taxon>Chytridiomycota</taxon>
        <taxon>Chytridiomycota incertae sedis</taxon>
        <taxon>Monoblepharidomycetes</taxon>
        <taxon>Monoblepharidales</taxon>
        <taxon>Gonapodyaceae</taxon>
        <taxon>Gonapodya</taxon>
    </lineage>
</organism>
<gene>
    <name evidence="3" type="ORF">M427DRAFT_117503</name>
</gene>
<evidence type="ECO:0000313" key="3">
    <source>
        <dbReference type="EMBL" id="KXS09307.1"/>
    </source>
</evidence>
<dbReference type="SUPFAM" id="SSF160920">
    <property type="entry name" value="PSTPO5379-like"/>
    <property type="match status" value="1"/>
</dbReference>
<dbReference type="AlphaFoldDB" id="A0A138ZXS9"/>
<dbReference type="OMA" id="ITHYFPG"/>
<protein>
    <submittedName>
        <fullName evidence="3">DUF1445-domain-containing protein</fullName>
    </submittedName>
</protein>
<evidence type="ECO:0000313" key="4">
    <source>
        <dbReference type="Proteomes" id="UP000070544"/>
    </source>
</evidence>
<accession>A0A138ZXS9</accession>
<proteinExistence type="inferred from homology"/>
<dbReference type="Gene3D" id="3.30.2040.10">
    <property type="entry name" value="PSTPO5379-like domain"/>
    <property type="match status" value="1"/>
</dbReference>
<dbReference type="PANTHER" id="PTHR32022">
    <property type="entry name" value="D-GLUTAMATE CYCLASE, MITOCHONDRIAL"/>
    <property type="match status" value="1"/>
</dbReference>
<dbReference type="InterPro" id="IPR038021">
    <property type="entry name" value="Putative_hydro-lyase"/>
</dbReference>
<sequence length="121" mass="13035">MSTTNIPCTPTVPFQGNMVISMRPMIAADGIKAVQITGKLPQVHGTQVHLGDFSLIGLTDVTKPDFGDAVRVLSNEIPVFWACGVTPQSVVFSSKPEFNITHYFPGSMLVTDMKENGLANL</sequence>